<feature type="domain" description="Peptidase S9 prolyl oligopeptidase catalytic" evidence="3">
    <location>
        <begin position="650"/>
        <end position="816"/>
    </location>
</feature>
<comment type="caution">
    <text evidence="4">The sequence shown here is derived from an EMBL/GenBank/DDBJ whole genome shotgun (WGS) entry which is preliminary data.</text>
</comment>
<dbReference type="Gene3D" id="3.40.50.1820">
    <property type="entry name" value="alpha/beta hydrolase"/>
    <property type="match status" value="1"/>
</dbReference>
<feature type="chain" id="PRO_5047056947" evidence="2">
    <location>
        <begin position="25"/>
        <end position="833"/>
    </location>
</feature>
<sequence>MDTNRKFMLLIIVLLLMLFHRYHAQSMNQSTETPPTTVPTYNDLRLSEKGRWLLSRTLYGQNSDTILVFDTRYPQKIHTKLVKRNVKQNFIGEQSILAQGSNTADLIRLHDLQTITFKGVKKNDVLTEANHFVILNDHHILTIYNCDAKKIKEVGDIEEYVTDEKTVVVALAKKGANYQLINIYGDIHKTIYTTTNTISAVPQFATGRYAAFTEKDASTGKIRAVLVNTKTSGLHFPLQDIFTDANFIKVTPIQDGRYFLIESEKREAPEKSFVEIRYGNDPYMRFRKKGIPQNKYWLYNTQNGTAQYFPSESNLDYISINSDRFFLTLQKVEQFDYRFAQPVFGIDLYDRQMNTSRKVADAVRNAEASVKGRFVVMRNELTMNWELLDTFSMTIKSLGQNLTNPFFSSDESMLIFESKDGVKVYDLPENKWKKTLLPGLQTTVVRNSSVNVFQKFGVSISCSRENLSAGIIIKAWDQKTNGLTYYRWDGKNIKEMVSAPKRYIKDFEMTDRASGFIYTIEESYAQSPQIFQYPVGKSDKKQCMTCQGLRLKEPEIKQEIISYKNSFGKDLKGVLYYPLMYQPTQKYPMIVKIYMEQSNASNHFLTDEESGDGFNPRVLLEKGYFVFLPDIVMDQRGSGLSALDCVHRSLDALQAVHSIDHNRIGLTGHSFGGYETNFIATHSTRFKAYLSSAGVSNLTSHYFTNNPHSAFNEYSRVENGQYEMKVPFAENKQLYLNNNPIYDAEKVNAPILLQAGLKDNNVLPSQTMEFYTALVRNRKDVIALFYSDQGHILEPESKAIKDFSRRAMEWWDYFLKDHKDVEWIHQQMKKDAL</sequence>
<dbReference type="PANTHER" id="PTHR42776:SF4">
    <property type="entry name" value="ACYLAMINO-ACID-RELEASING ENZYME"/>
    <property type="match status" value="1"/>
</dbReference>
<keyword evidence="2" id="KW-0732">Signal</keyword>
<evidence type="ECO:0000256" key="2">
    <source>
        <dbReference type="SAM" id="SignalP"/>
    </source>
</evidence>
<evidence type="ECO:0000313" key="4">
    <source>
        <dbReference type="EMBL" id="MCU7618468.1"/>
    </source>
</evidence>
<dbReference type="SUPFAM" id="SSF82171">
    <property type="entry name" value="DPP6 N-terminal domain-like"/>
    <property type="match status" value="1"/>
</dbReference>
<reference evidence="5" key="1">
    <citation type="submission" date="2023-07" db="EMBL/GenBank/DDBJ databases">
        <title>Chryseobacterium sp. strain PBS4-4 Genome sequencing and assembly.</title>
        <authorList>
            <person name="Jung Y."/>
        </authorList>
    </citation>
    <scope>NUCLEOTIDE SEQUENCE [LARGE SCALE GENOMIC DNA]</scope>
    <source>
        <strain evidence="5">PBS4-4</strain>
    </source>
</reference>
<accession>A0ABT2W8C8</accession>
<name>A0ABT2W8C8_9FLAO</name>
<proteinExistence type="predicted"/>
<dbReference type="Proteomes" id="UP001208649">
    <property type="component" value="Unassembled WGS sequence"/>
</dbReference>
<dbReference type="PANTHER" id="PTHR42776">
    <property type="entry name" value="SERINE PEPTIDASE S9 FAMILY MEMBER"/>
    <property type="match status" value="1"/>
</dbReference>
<keyword evidence="5" id="KW-1185">Reference proteome</keyword>
<keyword evidence="1" id="KW-0378">Hydrolase</keyword>
<dbReference type="SUPFAM" id="SSF53474">
    <property type="entry name" value="alpha/beta-Hydrolases"/>
    <property type="match status" value="1"/>
</dbReference>
<feature type="signal peptide" evidence="2">
    <location>
        <begin position="1"/>
        <end position="24"/>
    </location>
</feature>
<dbReference type="EMBL" id="JAOTEM010000004">
    <property type="protein sequence ID" value="MCU7618468.1"/>
    <property type="molecule type" value="Genomic_DNA"/>
</dbReference>
<protein>
    <submittedName>
        <fullName evidence="4">Prolyl oligopeptidase family serine peptidase</fullName>
    </submittedName>
</protein>
<evidence type="ECO:0000256" key="1">
    <source>
        <dbReference type="ARBA" id="ARBA00022801"/>
    </source>
</evidence>
<evidence type="ECO:0000259" key="3">
    <source>
        <dbReference type="Pfam" id="PF00326"/>
    </source>
</evidence>
<dbReference type="InterPro" id="IPR001375">
    <property type="entry name" value="Peptidase_S9_cat"/>
</dbReference>
<gene>
    <name evidence="4" type="ORF">NZ698_14805</name>
</gene>
<dbReference type="InterPro" id="IPR029058">
    <property type="entry name" value="AB_hydrolase_fold"/>
</dbReference>
<dbReference type="Pfam" id="PF00326">
    <property type="entry name" value="Peptidase_S9"/>
    <property type="match status" value="1"/>
</dbReference>
<organism evidence="4 5">
    <name type="scientific">Chryseobacterium edaphi</name>
    <dbReference type="NCBI Taxonomy" id="2976532"/>
    <lineage>
        <taxon>Bacteria</taxon>
        <taxon>Pseudomonadati</taxon>
        <taxon>Bacteroidota</taxon>
        <taxon>Flavobacteriia</taxon>
        <taxon>Flavobacteriales</taxon>
        <taxon>Weeksellaceae</taxon>
        <taxon>Chryseobacterium group</taxon>
        <taxon>Chryseobacterium</taxon>
    </lineage>
</organism>
<dbReference type="RefSeq" id="WP_263003981.1">
    <property type="nucleotide sequence ID" value="NZ_JAOTEM010000004.1"/>
</dbReference>
<evidence type="ECO:0000313" key="5">
    <source>
        <dbReference type="Proteomes" id="UP001208649"/>
    </source>
</evidence>